<reference evidence="2" key="2">
    <citation type="submission" date="2013-12" db="EMBL/GenBank/DDBJ databases">
        <title>Evolution of pathogenesis and genome organization in the Tremellales.</title>
        <authorList>
            <person name="Cuomo C."/>
            <person name="Litvintseva A."/>
            <person name="Heitman J."/>
            <person name="Chen Y."/>
            <person name="Sun S."/>
            <person name="Springer D."/>
            <person name="Dromer F."/>
            <person name="Young S."/>
            <person name="Zeng Q."/>
            <person name="Chapman S."/>
            <person name="Gujja S."/>
            <person name="Saif S."/>
            <person name="Birren B."/>
        </authorList>
    </citation>
    <scope>NUCLEOTIDE SEQUENCE [LARGE SCALE GENOMIC DNA]</scope>
    <source>
        <strain evidence="2">BCC8398</strain>
    </source>
</reference>
<reference evidence="1 2" key="1">
    <citation type="submission" date="2013-07" db="EMBL/GenBank/DDBJ databases">
        <title>The Genome Sequence of Cryptococcus heveanensis BCC8398.</title>
        <authorList>
            <consortium name="The Broad Institute Genome Sequencing Platform"/>
            <person name="Cuomo C."/>
            <person name="Litvintseva A."/>
            <person name="Chen Y."/>
            <person name="Heitman J."/>
            <person name="Sun S."/>
            <person name="Springer D."/>
            <person name="Dromer F."/>
            <person name="Young S.K."/>
            <person name="Zeng Q."/>
            <person name="Gargeya S."/>
            <person name="Fitzgerald M."/>
            <person name="Abouelleil A."/>
            <person name="Alvarado L."/>
            <person name="Berlin A.M."/>
            <person name="Chapman S.B."/>
            <person name="Dewar J."/>
            <person name="Goldberg J."/>
            <person name="Griggs A."/>
            <person name="Gujja S."/>
            <person name="Hansen M."/>
            <person name="Howarth C."/>
            <person name="Imamovic A."/>
            <person name="Larimer J."/>
            <person name="McCowan C."/>
            <person name="Murphy C."/>
            <person name="Pearson M."/>
            <person name="Priest M."/>
            <person name="Roberts A."/>
            <person name="Saif S."/>
            <person name="Shea T."/>
            <person name="Sykes S."/>
            <person name="Wortman J."/>
            <person name="Nusbaum C."/>
            <person name="Birren B."/>
        </authorList>
    </citation>
    <scope>NUCLEOTIDE SEQUENCE [LARGE SCALE GENOMIC DNA]</scope>
    <source>
        <strain evidence="1 2">BCC8398</strain>
    </source>
</reference>
<sequence length="419" mass="47353">MPAGSFKPASSPRASSFFSSRRYRNIPLLLTIAAVSIGGFIVGRNSGSHDLGLDAYWPAGDQDGAQSGGGAAIFGAGHGRQSHPHVHKLHGVDGIPCNPNDQYGWPNPWDHHWQTPNPECPGEDFGGRMMAMPKEDLWDAFPEFRNKSVLFSGDSVGRQMFETLCQIGHAKIVAKGPPGFEKVQYGNSSTCEIEGLGMKFAQIHTYGLANTSDPYVLDIVSRSYPGGKDFDLQSRAKRFFETSLSDFKPDYIQLNGGPWDFRYWFVRDILEKKRYEDLPREDAETSAAMAVVQMDFYKNMFPDLSKVWYVHGMMMNETDGAVRKIVGEKWMNVKKGETLPDSAYPPYYSYRRQAVYRAIMKTRLEESEYDSLDYGQIQLVMSPKDFYKDTDLVHPQYKAKRTMANMILTMIARNVRYGV</sequence>
<name>A0A1B9GIK7_9TREE</name>
<gene>
    <name evidence="1" type="ORF">I316_07492</name>
</gene>
<protein>
    <submittedName>
        <fullName evidence="1">Uncharacterized protein</fullName>
    </submittedName>
</protein>
<keyword evidence="2" id="KW-1185">Reference proteome</keyword>
<dbReference type="AlphaFoldDB" id="A0A1B9GIK7"/>
<evidence type="ECO:0000313" key="1">
    <source>
        <dbReference type="EMBL" id="OCF30859.1"/>
    </source>
</evidence>
<dbReference type="Proteomes" id="UP000092666">
    <property type="component" value="Unassembled WGS sequence"/>
</dbReference>
<accession>A0A1B9GIK7</accession>
<evidence type="ECO:0000313" key="2">
    <source>
        <dbReference type="Proteomes" id="UP000092666"/>
    </source>
</evidence>
<dbReference type="OrthoDB" id="2588793at2759"/>
<proteinExistence type="predicted"/>
<organism evidence="1 2">
    <name type="scientific">Kwoniella heveanensis BCC8398</name>
    <dbReference type="NCBI Taxonomy" id="1296120"/>
    <lineage>
        <taxon>Eukaryota</taxon>
        <taxon>Fungi</taxon>
        <taxon>Dikarya</taxon>
        <taxon>Basidiomycota</taxon>
        <taxon>Agaricomycotina</taxon>
        <taxon>Tremellomycetes</taxon>
        <taxon>Tremellales</taxon>
        <taxon>Cryptococcaceae</taxon>
        <taxon>Kwoniella</taxon>
    </lineage>
</organism>
<dbReference type="EMBL" id="KV700140">
    <property type="protein sequence ID" value="OCF30859.1"/>
    <property type="molecule type" value="Genomic_DNA"/>
</dbReference>